<comment type="catalytic activity">
    <reaction evidence="10">
        <text>L-ornithine + H(+) = putrescine + CO2</text>
        <dbReference type="Rhea" id="RHEA:22964"/>
        <dbReference type="ChEBI" id="CHEBI:15378"/>
        <dbReference type="ChEBI" id="CHEBI:16526"/>
        <dbReference type="ChEBI" id="CHEBI:46911"/>
        <dbReference type="ChEBI" id="CHEBI:326268"/>
        <dbReference type="EC" id="4.1.1.17"/>
    </reaction>
</comment>
<dbReference type="GO" id="GO:0005737">
    <property type="term" value="C:cytoplasm"/>
    <property type="evidence" value="ECO:0000318"/>
    <property type="project" value="GO_Central"/>
</dbReference>
<dbReference type="PRINTS" id="PR01179">
    <property type="entry name" value="ODADCRBXLASE"/>
</dbReference>
<evidence type="ECO:0000259" key="14">
    <source>
        <dbReference type="Pfam" id="PF02784"/>
    </source>
</evidence>
<dbReference type="GeneID" id="20217494"/>
<dbReference type="STRING" id="6412.T1G8U7"/>
<evidence type="ECO:0000256" key="11">
    <source>
        <dbReference type="PIRSR" id="PIRSR600183-50"/>
    </source>
</evidence>
<proteinExistence type="inferred from homology"/>
<dbReference type="Proteomes" id="UP000015101">
    <property type="component" value="Unassembled WGS sequence"/>
</dbReference>
<dbReference type="PROSITE" id="PS00878">
    <property type="entry name" value="ODR_DC_2_1"/>
    <property type="match status" value="1"/>
</dbReference>
<evidence type="ECO:0000313" key="15">
    <source>
        <dbReference type="EMBL" id="ESO12426.1"/>
    </source>
</evidence>
<dbReference type="PANTHER" id="PTHR11482:SF6">
    <property type="entry name" value="ORNITHINE DECARBOXYLASE 1-RELATED"/>
    <property type="match status" value="1"/>
</dbReference>
<dbReference type="OMA" id="AYCRSMA"/>
<dbReference type="AlphaFoldDB" id="T1G8U7"/>
<comment type="cofactor">
    <cofactor evidence="1 11">
        <name>pyridoxal 5'-phosphate</name>
        <dbReference type="ChEBI" id="CHEBI:597326"/>
    </cofactor>
</comment>
<reference evidence="15 17" key="2">
    <citation type="journal article" date="2013" name="Nature">
        <title>Insights into bilaterian evolution from three spiralian genomes.</title>
        <authorList>
            <person name="Simakov O."/>
            <person name="Marletaz F."/>
            <person name="Cho S.J."/>
            <person name="Edsinger-Gonzales E."/>
            <person name="Havlak P."/>
            <person name="Hellsten U."/>
            <person name="Kuo D.H."/>
            <person name="Larsson T."/>
            <person name="Lv J."/>
            <person name="Arendt D."/>
            <person name="Savage R."/>
            <person name="Osoegawa K."/>
            <person name="de Jong P."/>
            <person name="Grimwood J."/>
            <person name="Chapman J.A."/>
            <person name="Shapiro H."/>
            <person name="Aerts A."/>
            <person name="Otillar R.P."/>
            <person name="Terry A.Y."/>
            <person name="Boore J.L."/>
            <person name="Grigoriev I.V."/>
            <person name="Lindberg D.R."/>
            <person name="Seaver E.C."/>
            <person name="Weisblat D.A."/>
            <person name="Putnam N.H."/>
            <person name="Rokhsar D.S."/>
        </authorList>
    </citation>
    <scope>NUCLEOTIDE SEQUENCE</scope>
</reference>
<dbReference type="InParanoid" id="T1G8U7"/>
<evidence type="ECO:0000256" key="10">
    <source>
        <dbReference type="ARBA" id="ARBA00049127"/>
    </source>
</evidence>
<dbReference type="EnsemblMetazoa" id="HelroT93271">
    <property type="protein sequence ID" value="HelroP93271"/>
    <property type="gene ID" value="HelroG93271"/>
</dbReference>
<dbReference type="FunCoup" id="T1G8U7">
    <property type="interactions" value="311"/>
</dbReference>
<keyword evidence="5" id="KW-0456">Lyase</keyword>
<comment type="similarity">
    <text evidence="2 12">Belongs to the Orn/Lys/Arg decarboxylase class-II family.</text>
</comment>
<evidence type="ECO:0000313" key="16">
    <source>
        <dbReference type="EnsemblMetazoa" id="HelroP93271"/>
    </source>
</evidence>
<dbReference type="KEGG" id="hro:HELRODRAFT_93271"/>
<feature type="domain" description="Orn/DAP/Arg decarboxylase 2 N-terminal" evidence="14">
    <location>
        <begin position="54"/>
        <end position="290"/>
    </location>
</feature>
<keyword evidence="17" id="KW-1185">Reference proteome</keyword>
<dbReference type="RefSeq" id="XP_009009146.1">
    <property type="nucleotide sequence ID" value="XM_009010898.1"/>
</dbReference>
<evidence type="ECO:0000256" key="3">
    <source>
        <dbReference type="ARBA" id="ARBA00022898"/>
    </source>
</evidence>
<keyword evidence="3 11" id="KW-0663">Pyridoxal phosphate</keyword>
<dbReference type="Gene3D" id="3.20.20.10">
    <property type="entry name" value="Alanine racemase"/>
    <property type="match status" value="1"/>
</dbReference>
<accession>T1G8U7</accession>
<dbReference type="EMBL" id="KB095811">
    <property type="protein sequence ID" value="ESO12426.1"/>
    <property type="molecule type" value="Genomic_DNA"/>
</dbReference>
<protein>
    <recommendedName>
        <fullName evidence="7">ornithine decarboxylase</fullName>
        <ecNumber evidence="7">4.1.1.17</ecNumber>
    </recommendedName>
</protein>
<evidence type="ECO:0000259" key="13">
    <source>
        <dbReference type="Pfam" id="PF00278"/>
    </source>
</evidence>
<reference evidence="17" key="1">
    <citation type="submission" date="2012-12" db="EMBL/GenBank/DDBJ databases">
        <authorList>
            <person name="Hellsten U."/>
            <person name="Grimwood J."/>
            <person name="Chapman J.A."/>
            <person name="Shapiro H."/>
            <person name="Aerts A."/>
            <person name="Otillar R.P."/>
            <person name="Terry A.Y."/>
            <person name="Boore J.L."/>
            <person name="Simakov O."/>
            <person name="Marletaz F."/>
            <person name="Cho S.-J."/>
            <person name="Edsinger-Gonzales E."/>
            <person name="Havlak P."/>
            <person name="Kuo D.-H."/>
            <person name="Larsson T."/>
            <person name="Lv J."/>
            <person name="Arendt D."/>
            <person name="Savage R."/>
            <person name="Osoegawa K."/>
            <person name="de Jong P."/>
            <person name="Lindberg D.R."/>
            <person name="Seaver E.C."/>
            <person name="Weisblat D.A."/>
            <person name="Putnam N.H."/>
            <person name="Grigoriev I.V."/>
            <person name="Rokhsar D.S."/>
        </authorList>
    </citation>
    <scope>NUCLEOTIDE SEQUENCE</scope>
</reference>
<dbReference type="PRINTS" id="PR01182">
    <property type="entry name" value="ORNDCRBXLASE"/>
</dbReference>
<evidence type="ECO:0000313" key="17">
    <source>
        <dbReference type="Proteomes" id="UP000015101"/>
    </source>
</evidence>
<dbReference type="InterPro" id="IPR000183">
    <property type="entry name" value="Orn/DAP/Arg_de-COase"/>
</dbReference>
<sequence length="480" mass="52966">MKDIGSSASSSSSPMINETMYANFDNDLSEVVCDKIKITETEDNFDAFYVADMGDIVRKHKIWKALLPRVQPFYAVKCNDNAEVLKVLAKLGTGFDCASKGEIQKVLDLGVSSDRIIYANPCKQSSHIKYAARHHVEFMTFDNETELLKVKEYHPNAKLVVRILPPASDKCQCELGMKFGCHLKHVAKLLQLAKKLELDVIGVSFHVGSGCYDSNAYLSAVKSAHEVFSVAHSEGFQFNLLDIGGGFPGQPNAKLSFNEIVDVLKPALDALFPEESGVQIIAEPGRFFVASAFTLAVSVISSRQVPSEIQGGEPSYMHYVNDGVYGSFNCILFDHAEVEALLPELKKYEDQPLYQCSLWGPTCDGLDCIIKDCRLPRLTTGDWLVFKDMGAYTMSAASCFNGMPKPKCYYFMKNVVMELLNDDAHDIVCCSLVANVAATTLILQPPLSSSPVNLMDYNFLKAGHNVDSPQIDLSMVPLEI</sequence>
<dbReference type="HOGENOM" id="CLU_026444_1_1_1"/>
<organism evidence="16 17">
    <name type="scientific">Helobdella robusta</name>
    <name type="common">Californian leech</name>
    <dbReference type="NCBI Taxonomy" id="6412"/>
    <lineage>
        <taxon>Eukaryota</taxon>
        <taxon>Metazoa</taxon>
        <taxon>Spiralia</taxon>
        <taxon>Lophotrochozoa</taxon>
        <taxon>Annelida</taxon>
        <taxon>Clitellata</taxon>
        <taxon>Hirudinea</taxon>
        <taxon>Rhynchobdellida</taxon>
        <taxon>Glossiphoniidae</taxon>
        <taxon>Helobdella</taxon>
    </lineage>
</organism>
<evidence type="ECO:0000256" key="7">
    <source>
        <dbReference type="ARBA" id="ARBA00034138"/>
    </source>
</evidence>
<dbReference type="OrthoDB" id="5034579at2759"/>
<gene>
    <name evidence="16" type="primary">20217494</name>
    <name evidence="15" type="ORF">HELRODRAFT_93271</name>
</gene>
<evidence type="ECO:0000256" key="5">
    <source>
        <dbReference type="ARBA" id="ARBA00023239"/>
    </source>
</evidence>
<dbReference type="GO" id="GO:0033387">
    <property type="term" value="P:putrescine biosynthetic process from arginine, via ornithine"/>
    <property type="evidence" value="ECO:0000318"/>
    <property type="project" value="GO_Central"/>
</dbReference>
<evidence type="ECO:0000256" key="2">
    <source>
        <dbReference type="ARBA" id="ARBA00008872"/>
    </source>
</evidence>
<dbReference type="SUPFAM" id="SSF50621">
    <property type="entry name" value="Alanine racemase C-terminal domain-like"/>
    <property type="match status" value="1"/>
</dbReference>
<dbReference type="SUPFAM" id="SSF51419">
    <property type="entry name" value="PLP-binding barrel"/>
    <property type="match status" value="1"/>
</dbReference>
<name>T1G8U7_HELRO</name>
<dbReference type="InterPro" id="IPR022653">
    <property type="entry name" value="De-COase2_pyr-phos_BS"/>
</dbReference>
<comment type="subunit">
    <text evidence="9">Homodimer. Only the dimer is catalytically active, as the active sites are constructed of residues from both monomers.</text>
</comment>
<feature type="domain" description="Orn/DAP/Arg decarboxylase 2 C-terminal" evidence="13">
    <location>
        <begin position="48"/>
        <end position="390"/>
    </location>
</feature>
<dbReference type="PANTHER" id="PTHR11482">
    <property type="entry name" value="ARGININE/DIAMINOPIMELATE/ORNITHINE DECARBOXYLASE"/>
    <property type="match status" value="1"/>
</dbReference>
<dbReference type="CDD" id="cd00622">
    <property type="entry name" value="PLPDE_III_ODC"/>
    <property type="match status" value="1"/>
</dbReference>
<evidence type="ECO:0000256" key="6">
    <source>
        <dbReference type="ARBA" id="ARBA00034115"/>
    </source>
</evidence>
<dbReference type="CTD" id="20217494"/>
<evidence type="ECO:0000256" key="1">
    <source>
        <dbReference type="ARBA" id="ARBA00001933"/>
    </source>
</evidence>
<dbReference type="Pfam" id="PF00278">
    <property type="entry name" value="Orn_DAP_Arg_deC"/>
    <property type="match status" value="1"/>
</dbReference>
<evidence type="ECO:0000256" key="12">
    <source>
        <dbReference type="RuleBase" id="RU003737"/>
    </source>
</evidence>
<dbReference type="EMBL" id="AMQM01000166">
    <property type="status" value="NOT_ANNOTATED_CDS"/>
    <property type="molecule type" value="Genomic_DNA"/>
</dbReference>
<evidence type="ECO:0000256" key="9">
    <source>
        <dbReference type="ARBA" id="ARBA00046672"/>
    </source>
</evidence>
<dbReference type="FunFam" id="3.20.20.10:FF:000005">
    <property type="entry name" value="Ornithine decarboxylase"/>
    <property type="match status" value="1"/>
</dbReference>
<dbReference type="InterPro" id="IPR009006">
    <property type="entry name" value="Ala_racemase/Decarboxylase_C"/>
</dbReference>
<dbReference type="FunFam" id="2.40.37.10:FF:000005">
    <property type="entry name" value="Ornithine decarboxylase"/>
    <property type="match status" value="1"/>
</dbReference>
<dbReference type="eggNOG" id="KOG0622">
    <property type="taxonomic scope" value="Eukaryota"/>
</dbReference>
<comment type="function">
    <text evidence="8">Catalyzes the first and rate-limiting step of polyamine biosynthesis that converts ornithine into putrescine, which is the precursor for the polyamines, spermidine and spermine. Polyamines are essential for cell proliferation and are implicated in cellular processes, ranging from DNA replication to apoptosis.</text>
</comment>
<dbReference type="InterPro" id="IPR022643">
    <property type="entry name" value="De-COase2_C"/>
</dbReference>
<evidence type="ECO:0000256" key="4">
    <source>
        <dbReference type="ARBA" id="ARBA00023115"/>
    </source>
</evidence>
<dbReference type="Gene3D" id="2.40.37.10">
    <property type="entry name" value="Lyase, Ornithine Decarboxylase, Chain A, domain 1"/>
    <property type="match status" value="1"/>
</dbReference>
<dbReference type="InterPro" id="IPR022644">
    <property type="entry name" value="De-COase2_N"/>
</dbReference>
<dbReference type="Pfam" id="PF02784">
    <property type="entry name" value="Orn_Arg_deC_N"/>
    <property type="match status" value="1"/>
</dbReference>
<dbReference type="InterPro" id="IPR002433">
    <property type="entry name" value="Orn_de-COase"/>
</dbReference>
<dbReference type="EC" id="4.1.1.17" evidence="7"/>
<dbReference type="GO" id="GO:0004586">
    <property type="term" value="F:ornithine decarboxylase activity"/>
    <property type="evidence" value="ECO:0000318"/>
    <property type="project" value="GO_Central"/>
</dbReference>
<feature type="active site" description="Proton donor" evidence="11">
    <location>
        <position position="363"/>
    </location>
</feature>
<evidence type="ECO:0000256" key="8">
    <source>
        <dbReference type="ARBA" id="ARBA00037173"/>
    </source>
</evidence>
<keyword evidence="4" id="KW-0620">Polyamine biosynthesis</keyword>
<feature type="modified residue" description="N6-(pyridoxal phosphate)lysine" evidence="11">
    <location>
        <position position="77"/>
    </location>
</feature>
<reference evidence="16" key="3">
    <citation type="submission" date="2015-06" db="UniProtKB">
        <authorList>
            <consortium name="EnsemblMetazoa"/>
        </authorList>
    </citation>
    <scope>IDENTIFICATION</scope>
</reference>
<comment type="pathway">
    <text evidence="6">Amine and polyamine biosynthesis; putrescine biosynthesis via L-ornithine pathway; putrescine from L-ornithine: step 1/1.</text>
</comment>
<dbReference type="InterPro" id="IPR029066">
    <property type="entry name" value="PLP-binding_barrel"/>
</dbReference>